<protein>
    <submittedName>
        <fullName evidence="2">HD domain-containing protein</fullName>
    </submittedName>
</protein>
<dbReference type="InterPro" id="IPR006674">
    <property type="entry name" value="HD_domain"/>
</dbReference>
<dbReference type="Proteomes" id="UP000294697">
    <property type="component" value="Unassembled WGS sequence"/>
</dbReference>
<sequence length="415" mass="47258">MRQTKNRVKKVEIKKLGNLPNSEMRLSELFITLSSALDMGNFEILDHSRRVAYIALEIGGLLELEAEELNQLVLAALVHDVGIVDYENKAKAKRVFQIDLELAESHCKLGSKLIEKLTFMPDLADIIHYHHHKWEGKNFNLIRKTQIPLASRIIHLADRIESLIESDTFILNQVEGIRREINAKSGSWFDPELVKIFSALAQKESFWLNLKVKEYNNILERWGQKTKTNINLSDLESLASIVAHLIDRVSPFTSRHSSGVATIAAMLTNDLGYSLEEQRAVRIAGLFHDLGKLIVPNEIIEKKGELTELEYRVVKQHTFYTHTLLDKIEGLGSIPQWAGFHHERLDGTGYPFRIRGKDLNMGSRIMAVSDVFQALTEDRPYRSAFSITRALEIIDQMQQDLKLDADVISVLKNAV</sequence>
<dbReference type="PANTHER" id="PTHR43155">
    <property type="entry name" value="CYCLIC DI-GMP PHOSPHODIESTERASE PA4108-RELATED"/>
    <property type="match status" value="1"/>
</dbReference>
<dbReference type="Pfam" id="PF13487">
    <property type="entry name" value="HD_5"/>
    <property type="match status" value="1"/>
</dbReference>
<accession>A0A4R7Z835</accession>
<gene>
    <name evidence="2" type="ORF">C8C77_11037</name>
</gene>
<feature type="domain" description="HD-GYP" evidence="1">
    <location>
        <begin position="22"/>
        <end position="213"/>
    </location>
</feature>
<dbReference type="EMBL" id="SODA01000010">
    <property type="protein sequence ID" value="TDW04339.1"/>
    <property type="molecule type" value="Genomic_DNA"/>
</dbReference>
<organism evidence="2 3">
    <name type="scientific">Halanaerobium saccharolyticum</name>
    <dbReference type="NCBI Taxonomy" id="43595"/>
    <lineage>
        <taxon>Bacteria</taxon>
        <taxon>Bacillati</taxon>
        <taxon>Bacillota</taxon>
        <taxon>Clostridia</taxon>
        <taxon>Halanaerobiales</taxon>
        <taxon>Halanaerobiaceae</taxon>
        <taxon>Halanaerobium</taxon>
    </lineage>
</organism>
<evidence type="ECO:0000259" key="1">
    <source>
        <dbReference type="PROSITE" id="PS51832"/>
    </source>
</evidence>
<feature type="domain" description="HD-GYP" evidence="1">
    <location>
        <begin position="231"/>
        <end position="415"/>
    </location>
</feature>
<dbReference type="PANTHER" id="PTHR43155:SF1">
    <property type="entry name" value="3'3'-CGAMP-SPECIFIC PHOSPHODIESTERASE 1"/>
    <property type="match status" value="1"/>
</dbReference>
<evidence type="ECO:0000313" key="3">
    <source>
        <dbReference type="Proteomes" id="UP000294697"/>
    </source>
</evidence>
<name>A0A4R7Z835_9FIRM</name>
<dbReference type="SMART" id="SM00471">
    <property type="entry name" value="HDc"/>
    <property type="match status" value="2"/>
</dbReference>
<dbReference type="RefSeq" id="WP_111572262.1">
    <property type="nucleotide sequence ID" value="NZ_QLME01000011.1"/>
</dbReference>
<dbReference type="InterPro" id="IPR003607">
    <property type="entry name" value="HD/PDEase_dom"/>
</dbReference>
<dbReference type="CDD" id="cd00077">
    <property type="entry name" value="HDc"/>
    <property type="match status" value="2"/>
</dbReference>
<dbReference type="PROSITE" id="PS51832">
    <property type="entry name" value="HD_GYP"/>
    <property type="match status" value="2"/>
</dbReference>
<reference evidence="2 3" key="1">
    <citation type="submission" date="2019-03" db="EMBL/GenBank/DDBJ databases">
        <title>Subsurface microbial communities from deep shales in Ohio and West Virginia, USA.</title>
        <authorList>
            <person name="Wrighton K."/>
        </authorList>
    </citation>
    <scope>NUCLEOTIDE SEQUENCE [LARGE SCALE GENOMIC DNA]</scope>
    <source>
        <strain evidence="2 3">MSL9.2</strain>
    </source>
</reference>
<dbReference type="Pfam" id="PF01966">
    <property type="entry name" value="HD"/>
    <property type="match status" value="1"/>
</dbReference>
<dbReference type="SUPFAM" id="SSF109604">
    <property type="entry name" value="HD-domain/PDEase-like"/>
    <property type="match status" value="2"/>
</dbReference>
<comment type="caution">
    <text evidence="2">The sequence shown here is derived from an EMBL/GenBank/DDBJ whole genome shotgun (WGS) entry which is preliminary data.</text>
</comment>
<evidence type="ECO:0000313" key="2">
    <source>
        <dbReference type="EMBL" id="TDW04339.1"/>
    </source>
</evidence>
<dbReference type="AlphaFoldDB" id="A0A4R7Z835"/>
<dbReference type="InterPro" id="IPR037522">
    <property type="entry name" value="HD_GYP_dom"/>
</dbReference>
<proteinExistence type="predicted"/>
<dbReference type="OrthoDB" id="9804747at2"/>
<dbReference type="Gene3D" id="1.10.3210.10">
    <property type="entry name" value="Hypothetical protein af1432"/>
    <property type="match status" value="2"/>
</dbReference>